<protein>
    <submittedName>
        <fullName evidence="2">Uncharacterized protein</fullName>
    </submittedName>
</protein>
<accession>A0ABV9D5G4</accession>
<keyword evidence="3" id="KW-1185">Reference proteome</keyword>
<dbReference type="Proteomes" id="UP001595955">
    <property type="component" value="Unassembled WGS sequence"/>
</dbReference>
<gene>
    <name evidence="2" type="ORF">ACFO3F_01615</name>
</gene>
<feature type="compositionally biased region" description="Low complexity" evidence="1">
    <location>
        <begin position="44"/>
        <end position="58"/>
    </location>
</feature>
<sequence length="102" mass="10150">MSGTVPMPLSALLALLLVPPLSGFLAGLLAPLVRAVRMRGRGPAGSARSAGVPAAPRDAAARDPPRRRRRLRLGTVRLGTAPGPDLGTGAVVVLGGGGGVIC</sequence>
<dbReference type="EMBL" id="JBHSGF010000001">
    <property type="protein sequence ID" value="MFC4553934.1"/>
    <property type="molecule type" value="Genomic_DNA"/>
</dbReference>
<organism evidence="2 3">
    <name type="scientific">Georgenia faecalis</name>
    <dbReference type="NCBI Taxonomy" id="2483799"/>
    <lineage>
        <taxon>Bacteria</taxon>
        <taxon>Bacillati</taxon>
        <taxon>Actinomycetota</taxon>
        <taxon>Actinomycetes</taxon>
        <taxon>Micrococcales</taxon>
        <taxon>Bogoriellaceae</taxon>
        <taxon>Georgenia</taxon>
    </lineage>
</organism>
<dbReference type="RefSeq" id="WP_122823157.1">
    <property type="nucleotide sequence ID" value="NZ_CP033325.1"/>
</dbReference>
<evidence type="ECO:0000313" key="3">
    <source>
        <dbReference type="Proteomes" id="UP001595955"/>
    </source>
</evidence>
<feature type="region of interest" description="Disordered" evidence="1">
    <location>
        <begin position="41"/>
        <end position="79"/>
    </location>
</feature>
<evidence type="ECO:0000256" key="1">
    <source>
        <dbReference type="SAM" id="MobiDB-lite"/>
    </source>
</evidence>
<proteinExistence type="predicted"/>
<reference evidence="3" key="1">
    <citation type="journal article" date="2019" name="Int. J. Syst. Evol. Microbiol.">
        <title>The Global Catalogue of Microorganisms (GCM) 10K type strain sequencing project: providing services to taxonomists for standard genome sequencing and annotation.</title>
        <authorList>
            <consortium name="The Broad Institute Genomics Platform"/>
            <consortium name="The Broad Institute Genome Sequencing Center for Infectious Disease"/>
            <person name="Wu L."/>
            <person name="Ma J."/>
        </authorList>
    </citation>
    <scope>NUCLEOTIDE SEQUENCE [LARGE SCALE GENOMIC DNA]</scope>
    <source>
        <strain evidence="3">JCM 3369</strain>
    </source>
</reference>
<comment type="caution">
    <text evidence="2">The sequence shown here is derived from an EMBL/GenBank/DDBJ whole genome shotgun (WGS) entry which is preliminary data.</text>
</comment>
<name>A0ABV9D5G4_9MICO</name>
<evidence type="ECO:0000313" key="2">
    <source>
        <dbReference type="EMBL" id="MFC4553934.1"/>
    </source>
</evidence>